<accession>A0ABN9W2W9</accession>
<comment type="caution">
    <text evidence="2">The sequence shown here is derived from an EMBL/GenBank/DDBJ whole genome shotgun (WGS) entry which is preliminary data.</text>
</comment>
<proteinExistence type="predicted"/>
<evidence type="ECO:0000313" key="2">
    <source>
        <dbReference type="EMBL" id="CAK0879239.1"/>
    </source>
</evidence>
<dbReference type="EMBL" id="CAUYUJ010017933">
    <property type="protein sequence ID" value="CAK0879239.1"/>
    <property type="molecule type" value="Genomic_DNA"/>
</dbReference>
<name>A0ABN9W2W9_9DINO</name>
<evidence type="ECO:0000256" key="1">
    <source>
        <dbReference type="SAM" id="MobiDB-lite"/>
    </source>
</evidence>
<sequence length="93" mass="10290">AELGRRRPLLRRARLAAAVATGGRPPVLLRLLAPRHQVDCQQVTATSSPCGWRRWLALRPEVWRRREVRVPAPASPAGLVSEESESGHGAIRE</sequence>
<gene>
    <name evidence="2" type="ORF">PCOR1329_LOCUS62714</name>
</gene>
<organism evidence="2 3">
    <name type="scientific">Prorocentrum cordatum</name>
    <dbReference type="NCBI Taxonomy" id="2364126"/>
    <lineage>
        <taxon>Eukaryota</taxon>
        <taxon>Sar</taxon>
        <taxon>Alveolata</taxon>
        <taxon>Dinophyceae</taxon>
        <taxon>Prorocentrales</taxon>
        <taxon>Prorocentraceae</taxon>
        <taxon>Prorocentrum</taxon>
    </lineage>
</organism>
<feature type="region of interest" description="Disordered" evidence="1">
    <location>
        <begin position="72"/>
        <end position="93"/>
    </location>
</feature>
<evidence type="ECO:0000313" key="3">
    <source>
        <dbReference type="Proteomes" id="UP001189429"/>
    </source>
</evidence>
<feature type="non-terminal residue" evidence="2">
    <location>
        <position position="1"/>
    </location>
</feature>
<protein>
    <submittedName>
        <fullName evidence="2">Uncharacterized protein</fullName>
    </submittedName>
</protein>
<keyword evidence="3" id="KW-1185">Reference proteome</keyword>
<reference evidence="2" key="1">
    <citation type="submission" date="2023-10" db="EMBL/GenBank/DDBJ databases">
        <authorList>
            <person name="Chen Y."/>
            <person name="Shah S."/>
            <person name="Dougan E. K."/>
            <person name="Thang M."/>
            <person name="Chan C."/>
        </authorList>
    </citation>
    <scope>NUCLEOTIDE SEQUENCE [LARGE SCALE GENOMIC DNA]</scope>
</reference>
<dbReference type="Proteomes" id="UP001189429">
    <property type="component" value="Unassembled WGS sequence"/>
</dbReference>